<evidence type="ECO:0000256" key="2">
    <source>
        <dbReference type="SAM" id="MobiDB-lite"/>
    </source>
</evidence>
<dbReference type="PANTHER" id="PTHR42115:SF1">
    <property type="entry name" value="BETA-SYNTHASE (BETA-THIONASE), PUTATIVE (AFU_ORTHOLOGUE AFUA_3G08420)-RELATED"/>
    <property type="match status" value="1"/>
</dbReference>
<organism evidence="4 5">
    <name type="scientific">Scheffersomyces spartinae</name>
    <dbReference type="NCBI Taxonomy" id="45513"/>
    <lineage>
        <taxon>Eukaryota</taxon>
        <taxon>Fungi</taxon>
        <taxon>Dikarya</taxon>
        <taxon>Ascomycota</taxon>
        <taxon>Saccharomycotina</taxon>
        <taxon>Pichiomycetes</taxon>
        <taxon>Debaryomycetaceae</taxon>
        <taxon>Scheffersomyces</taxon>
    </lineage>
</organism>
<comment type="caution">
    <text evidence="4">The sequence shown here is derived from an EMBL/GenBank/DDBJ whole genome shotgun (WGS) entry which is preliminary data.</text>
</comment>
<dbReference type="Pfam" id="PF00571">
    <property type="entry name" value="CBS"/>
    <property type="match status" value="1"/>
</dbReference>
<evidence type="ECO:0000313" key="4">
    <source>
        <dbReference type="EMBL" id="KAG7195672.1"/>
    </source>
</evidence>
<dbReference type="Proteomes" id="UP000790833">
    <property type="component" value="Unassembled WGS sequence"/>
</dbReference>
<accession>A0A9P7VDF7</accession>
<dbReference type="SMART" id="SM00116">
    <property type="entry name" value="CBS"/>
    <property type="match status" value="1"/>
</dbReference>
<dbReference type="AlphaFoldDB" id="A0A9P7VDF7"/>
<dbReference type="PROSITE" id="PS51371">
    <property type="entry name" value="CBS"/>
    <property type="match status" value="1"/>
</dbReference>
<sequence>MSQGPILFNFRDYRGATIEDLDIRPALSITPLTKVEEALELLYENDFTYLPVVHQDNKRLLGVLHVEELRKGTVQAVSGAAVHEYMIWFHQRSRARFNQEINGERMEKSGDNKSESDLTDRKRFSTKIVRPTASSGKKYHVLTPLSPLEDLASFFNDGNYFAIITNKSGNFVYGVATPDDLLRYEQSRPRL</sequence>
<reference evidence="4" key="1">
    <citation type="submission" date="2021-03" db="EMBL/GenBank/DDBJ databases">
        <authorList>
            <person name="Palmer J.M."/>
        </authorList>
    </citation>
    <scope>NUCLEOTIDE SEQUENCE</scope>
    <source>
        <strain evidence="4">ARV_011</strain>
    </source>
</reference>
<keyword evidence="5" id="KW-1185">Reference proteome</keyword>
<evidence type="ECO:0000313" key="5">
    <source>
        <dbReference type="Proteomes" id="UP000790833"/>
    </source>
</evidence>
<dbReference type="GeneID" id="66115427"/>
<keyword evidence="1" id="KW-0129">CBS domain</keyword>
<proteinExistence type="predicted"/>
<protein>
    <recommendedName>
        <fullName evidence="3">CBS domain-containing protein</fullName>
    </recommendedName>
</protein>
<dbReference type="PANTHER" id="PTHR42115">
    <property type="entry name" value="BETA-SYNTHASE (BETA-THIONASE), PUTATIVE (AFU_ORTHOLOGUE AFUA_3G08420)-RELATED"/>
    <property type="match status" value="1"/>
</dbReference>
<evidence type="ECO:0000259" key="3">
    <source>
        <dbReference type="PROSITE" id="PS51371"/>
    </source>
</evidence>
<dbReference type="OrthoDB" id="2536440at2759"/>
<dbReference type="EMBL" id="JAHMUF010000002">
    <property type="protein sequence ID" value="KAG7195672.1"/>
    <property type="molecule type" value="Genomic_DNA"/>
</dbReference>
<name>A0A9P7VDF7_9ASCO</name>
<dbReference type="RefSeq" id="XP_043051217.1">
    <property type="nucleotide sequence ID" value="XM_043192829.1"/>
</dbReference>
<feature type="compositionally biased region" description="Basic and acidic residues" evidence="2">
    <location>
        <begin position="102"/>
        <end position="122"/>
    </location>
</feature>
<evidence type="ECO:0000256" key="1">
    <source>
        <dbReference type="PROSITE-ProRule" id="PRU00703"/>
    </source>
</evidence>
<dbReference type="Gene3D" id="3.10.580.10">
    <property type="entry name" value="CBS-domain"/>
    <property type="match status" value="1"/>
</dbReference>
<dbReference type="SUPFAM" id="SSF54631">
    <property type="entry name" value="CBS-domain pair"/>
    <property type="match status" value="1"/>
</dbReference>
<feature type="domain" description="CBS" evidence="3">
    <location>
        <begin position="22"/>
        <end position="82"/>
    </location>
</feature>
<dbReference type="InterPro" id="IPR000644">
    <property type="entry name" value="CBS_dom"/>
</dbReference>
<gene>
    <name evidence="4" type="ORF">KQ657_002053</name>
</gene>
<feature type="region of interest" description="Disordered" evidence="2">
    <location>
        <begin position="101"/>
        <end position="122"/>
    </location>
</feature>
<dbReference type="InterPro" id="IPR046342">
    <property type="entry name" value="CBS_dom_sf"/>
</dbReference>